<dbReference type="Proteomes" id="UP000467240">
    <property type="component" value="Unassembled WGS sequence"/>
</dbReference>
<accession>A0A7J5C1C1</accession>
<dbReference type="OrthoDB" id="6712920at2"/>
<dbReference type="EMBL" id="WBJZ01000001">
    <property type="protein sequence ID" value="KAB1662404.1"/>
    <property type="molecule type" value="Genomic_DNA"/>
</dbReference>
<organism evidence="2 3">
    <name type="scientific">Pseudoclavibacter chungangensis</name>
    <dbReference type="NCBI Taxonomy" id="587635"/>
    <lineage>
        <taxon>Bacteria</taxon>
        <taxon>Bacillati</taxon>
        <taxon>Actinomycetota</taxon>
        <taxon>Actinomycetes</taxon>
        <taxon>Micrococcales</taxon>
        <taxon>Microbacteriaceae</taxon>
        <taxon>Pseudoclavibacter</taxon>
    </lineage>
</organism>
<dbReference type="AlphaFoldDB" id="A0A7J5C1C1"/>
<sequence>MTPIAITVLVLSAIFLWGGSAASIVFLRRRPNVTSFPPGGEDDERLDAGPIPRDT</sequence>
<keyword evidence="3" id="KW-1185">Reference proteome</keyword>
<evidence type="ECO:0000313" key="3">
    <source>
        <dbReference type="Proteomes" id="UP000467240"/>
    </source>
</evidence>
<name>A0A7J5C1C1_9MICO</name>
<dbReference type="RefSeq" id="WP_158038836.1">
    <property type="nucleotide sequence ID" value="NZ_JACCFV010000001.1"/>
</dbReference>
<gene>
    <name evidence="2" type="ORF">F8O01_00165</name>
</gene>
<evidence type="ECO:0000256" key="1">
    <source>
        <dbReference type="SAM" id="MobiDB-lite"/>
    </source>
</evidence>
<reference evidence="2 3" key="1">
    <citation type="submission" date="2019-09" db="EMBL/GenBank/DDBJ databases">
        <title>Phylogeny of genus Pseudoclavibacter and closely related genus.</title>
        <authorList>
            <person name="Li Y."/>
        </authorList>
    </citation>
    <scope>NUCLEOTIDE SEQUENCE [LARGE SCALE GENOMIC DNA]</scope>
    <source>
        <strain evidence="2 3">DSM 23821</strain>
    </source>
</reference>
<protein>
    <submittedName>
        <fullName evidence="2">MetS family NSS transporter small subunit</fullName>
    </submittedName>
</protein>
<feature type="region of interest" description="Disordered" evidence="1">
    <location>
        <begin position="33"/>
        <end position="55"/>
    </location>
</feature>
<proteinExistence type="predicted"/>
<dbReference type="NCBIfam" id="NF033493">
    <property type="entry name" value="MetS_like_NSS"/>
    <property type="match status" value="1"/>
</dbReference>
<comment type="caution">
    <text evidence="2">The sequence shown here is derived from an EMBL/GenBank/DDBJ whole genome shotgun (WGS) entry which is preliminary data.</text>
</comment>
<evidence type="ECO:0000313" key="2">
    <source>
        <dbReference type="EMBL" id="KAB1662404.1"/>
    </source>
</evidence>